<evidence type="ECO:0000313" key="2">
    <source>
        <dbReference type="EMBL" id="VFJ92385.1"/>
    </source>
</evidence>
<feature type="transmembrane region" description="Helical" evidence="1">
    <location>
        <begin position="38"/>
        <end position="58"/>
    </location>
</feature>
<evidence type="ECO:0000313" key="3">
    <source>
        <dbReference type="EMBL" id="VFJ93425.1"/>
    </source>
</evidence>
<feature type="transmembrane region" description="Helical" evidence="1">
    <location>
        <begin position="158"/>
        <end position="181"/>
    </location>
</feature>
<protein>
    <submittedName>
        <fullName evidence="4">Uncharacterized protein</fullName>
    </submittedName>
</protein>
<reference evidence="4" key="1">
    <citation type="submission" date="2019-02" db="EMBL/GenBank/DDBJ databases">
        <authorList>
            <person name="Gruber-Vodicka R. H."/>
            <person name="Seah K. B. B."/>
        </authorList>
    </citation>
    <scope>NUCLEOTIDE SEQUENCE</scope>
    <source>
        <strain evidence="4">BECK_SA2B12</strain>
        <strain evidence="2">BECK_SA2B15</strain>
        <strain evidence="3">BECK_SA2B20</strain>
    </source>
</reference>
<feature type="transmembrane region" description="Helical" evidence="1">
    <location>
        <begin position="127"/>
        <end position="152"/>
    </location>
</feature>
<organism evidence="4">
    <name type="scientific">Candidatus Kentrum eta</name>
    <dbReference type="NCBI Taxonomy" id="2126337"/>
    <lineage>
        <taxon>Bacteria</taxon>
        <taxon>Pseudomonadati</taxon>
        <taxon>Pseudomonadota</taxon>
        <taxon>Gammaproteobacteria</taxon>
        <taxon>Candidatus Kentrum</taxon>
    </lineage>
</organism>
<proteinExistence type="predicted"/>
<evidence type="ECO:0000256" key="1">
    <source>
        <dbReference type="SAM" id="Phobius"/>
    </source>
</evidence>
<dbReference type="EMBL" id="CAADFG010000043">
    <property type="protein sequence ID" value="VFJ92385.1"/>
    <property type="molecule type" value="Genomic_DNA"/>
</dbReference>
<keyword evidence="1" id="KW-1133">Transmembrane helix</keyword>
<gene>
    <name evidence="2" type="ORF">BECKH772A_GA0070896_100434</name>
    <name evidence="3" type="ORF">BECKH772B_GA0070898_100443</name>
    <name evidence="4" type="ORF">BECKH772C_GA0070978_100432</name>
</gene>
<dbReference type="AlphaFoldDB" id="A0A450V670"/>
<accession>A0A450V670</accession>
<name>A0A450V670_9GAMM</name>
<evidence type="ECO:0000313" key="4">
    <source>
        <dbReference type="EMBL" id="VFK00294.1"/>
    </source>
</evidence>
<feature type="transmembrane region" description="Helical" evidence="1">
    <location>
        <begin position="64"/>
        <end position="82"/>
    </location>
</feature>
<sequence>MRGKIMSDAKQIKKEAIFEEYRVLRSEIQQYHAERNNYVNYSVTLTGALLAFISAMKILDTELAILFLLIPFIHLLLGFLFLDRSVRVVRLADYIHNHLRKQLQDLSDTDVWSWEDYKKRTRRFSRFISFLLDQVRIISFIAPSILSVSVFFLFDDGLFSILEIVLLVILSLLIFGVFAIAMKVQETSGAENRAHFPINKK</sequence>
<keyword evidence="1" id="KW-0812">Transmembrane</keyword>
<dbReference type="EMBL" id="CAADFJ010000043">
    <property type="protein sequence ID" value="VFK00294.1"/>
    <property type="molecule type" value="Genomic_DNA"/>
</dbReference>
<dbReference type="EMBL" id="CAADFI010000044">
    <property type="protein sequence ID" value="VFJ93425.1"/>
    <property type="molecule type" value="Genomic_DNA"/>
</dbReference>
<keyword evidence="1" id="KW-0472">Membrane</keyword>